<dbReference type="EMBL" id="DS113189">
    <property type="protein sequence ID" value="EAY21625.1"/>
    <property type="molecule type" value="Genomic_DNA"/>
</dbReference>
<evidence type="ECO:0000256" key="1">
    <source>
        <dbReference type="SAM" id="MobiDB-lite"/>
    </source>
</evidence>
<reference evidence="2" key="1">
    <citation type="submission" date="2006-10" db="EMBL/GenBank/DDBJ databases">
        <authorList>
            <person name="Amadeo P."/>
            <person name="Zhao Q."/>
            <person name="Wortman J."/>
            <person name="Fraser-Liggett C."/>
            <person name="Carlton J."/>
        </authorList>
    </citation>
    <scope>NUCLEOTIDE SEQUENCE</scope>
    <source>
        <strain evidence="2">G3</strain>
    </source>
</reference>
<dbReference type="Proteomes" id="UP000001542">
    <property type="component" value="Unassembled WGS sequence"/>
</dbReference>
<dbReference type="RefSeq" id="XP_001582611.1">
    <property type="nucleotide sequence ID" value="XM_001582561.1"/>
</dbReference>
<proteinExistence type="predicted"/>
<sequence>MIFGFLCYYNYNLYDSPDYYHSLPLKVKYYDTTTKYYQPELRNYTDYTFKSRKSYKCFVDQKEFKPMPLSEINYNIREEFKRKCENYTSKKFNNVQICYFNNITFETRKNTTINASLLDNNLMPRTTQTGIAYPHVNGTKVYFDCDLNSKSLKYVGINPITVIYSHPLACRAGAKRKMNVVRCTSTRAINASLKNSTNSANISMTQQINSTNTTTAVNMSNTNISLTNSTKTLINSTNHLINETNATISIVADESLISNITSTQQPNLSNNITIQGQNETNGTLTTSVNATEVKLGNETNSTAIPLKIENNSTLSVESNETNATIPQELNVSDVYVQQEVNKTEVSTNSTISQEFNETNSTSINETNSTNSTDQ</sequence>
<feature type="region of interest" description="Disordered" evidence="1">
    <location>
        <begin position="343"/>
        <end position="374"/>
    </location>
</feature>
<dbReference type="VEuPathDB" id="TrichDB:TVAGG3_0986390"/>
<gene>
    <name evidence="2" type="ORF">TVAG_013920</name>
</gene>
<feature type="compositionally biased region" description="Polar residues" evidence="1">
    <location>
        <begin position="343"/>
        <end position="355"/>
    </location>
</feature>
<accession>A2DDE6</accession>
<dbReference type="InParanoid" id="A2DDE6"/>
<dbReference type="KEGG" id="tva:5467177"/>
<reference evidence="2" key="2">
    <citation type="journal article" date="2007" name="Science">
        <title>Draft genome sequence of the sexually transmitted pathogen Trichomonas vaginalis.</title>
        <authorList>
            <person name="Carlton J.M."/>
            <person name="Hirt R.P."/>
            <person name="Silva J.C."/>
            <person name="Delcher A.L."/>
            <person name="Schatz M."/>
            <person name="Zhao Q."/>
            <person name="Wortman J.R."/>
            <person name="Bidwell S.L."/>
            <person name="Alsmark U.C.M."/>
            <person name="Besteiro S."/>
            <person name="Sicheritz-Ponten T."/>
            <person name="Noel C.J."/>
            <person name="Dacks J.B."/>
            <person name="Foster P.G."/>
            <person name="Simillion C."/>
            <person name="Van de Peer Y."/>
            <person name="Miranda-Saavedra D."/>
            <person name="Barton G.J."/>
            <person name="Westrop G.D."/>
            <person name="Mueller S."/>
            <person name="Dessi D."/>
            <person name="Fiori P.L."/>
            <person name="Ren Q."/>
            <person name="Paulsen I."/>
            <person name="Zhang H."/>
            <person name="Bastida-Corcuera F.D."/>
            <person name="Simoes-Barbosa A."/>
            <person name="Brown M.T."/>
            <person name="Hayes R.D."/>
            <person name="Mukherjee M."/>
            <person name="Okumura C.Y."/>
            <person name="Schneider R."/>
            <person name="Smith A.J."/>
            <person name="Vanacova S."/>
            <person name="Villalvazo M."/>
            <person name="Haas B.J."/>
            <person name="Pertea M."/>
            <person name="Feldblyum T.V."/>
            <person name="Utterback T.R."/>
            <person name="Shu C.L."/>
            <person name="Osoegawa K."/>
            <person name="de Jong P.J."/>
            <person name="Hrdy I."/>
            <person name="Horvathova L."/>
            <person name="Zubacova Z."/>
            <person name="Dolezal P."/>
            <person name="Malik S.B."/>
            <person name="Logsdon J.M. Jr."/>
            <person name="Henze K."/>
            <person name="Gupta A."/>
            <person name="Wang C.C."/>
            <person name="Dunne R.L."/>
            <person name="Upcroft J.A."/>
            <person name="Upcroft P."/>
            <person name="White O."/>
            <person name="Salzberg S.L."/>
            <person name="Tang P."/>
            <person name="Chiu C.-H."/>
            <person name="Lee Y.-S."/>
            <person name="Embley T.M."/>
            <person name="Coombs G.H."/>
            <person name="Mottram J.C."/>
            <person name="Tachezy J."/>
            <person name="Fraser-Liggett C.M."/>
            <person name="Johnson P.J."/>
        </authorList>
    </citation>
    <scope>NUCLEOTIDE SEQUENCE [LARGE SCALE GENOMIC DNA]</scope>
    <source>
        <strain evidence="2">G3</strain>
    </source>
</reference>
<evidence type="ECO:0000313" key="2">
    <source>
        <dbReference type="EMBL" id="EAY21625.1"/>
    </source>
</evidence>
<feature type="compositionally biased region" description="Low complexity" evidence="1">
    <location>
        <begin position="356"/>
        <end position="374"/>
    </location>
</feature>
<name>A2DDE6_TRIV3</name>
<evidence type="ECO:0000313" key="3">
    <source>
        <dbReference type="Proteomes" id="UP000001542"/>
    </source>
</evidence>
<keyword evidence="3" id="KW-1185">Reference proteome</keyword>
<protein>
    <submittedName>
        <fullName evidence="2">Uncharacterized protein</fullName>
    </submittedName>
</protein>
<organism evidence="2 3">
    <name type="scientific">Trichomonas vaginalis (strain ATCC PRA-98 / G3)</name>
    <dbReference type="NCBI Taxonomy" id="412133"/>
    <lineage>
        <taxon>Eukaryota</taxon>
        <taxon>Metamonada</taxon>
        <taxon>Parabasalia</taxon>
        <taxon>Trichomonadida</taxon>
        <taxon>Trichomonadidae</taxon>
        <taxon>Trichomonas</taxon>
    </lineage>
</organism>
<dbReference type="VEuPathDB" id="TrichDB:TVAG_013920"/>
<dbReference type="AlphaFoldDB" id="A2DDE6"/>